<evidence type="ECO:0008006" key="3">
    <source>
        <dbReference type="Google" id="ProtNLM"/>
    </source>
</evidence>
<evidence type="ECO:0000313" key="2">
    <source>
        <dbReference type="Proteomes" id="UP001501842"/>
    </source>
</evidence>
<evidence type="ECO:0000313" key="1">
    <source>
        <dbReference type="EMBL" id="GAA2724013.1"/>
    </source>
</evidence>
<gene>
    <name evidence="1" type="ORF">GCM10010439_20660</name>
</gene>
<protein>
    <recommendedName>
        <fullName evidence="3">DUF397 domain-containing protein</fullName>
    </recommendedName>
</protein>
<keyword evidence="2" id="KW-1185">Reference proteome</keyword>
<dbReference type="EMBL" id="BAAATZ010000006">
    <property type="protein sequence ID" value="GAA2724013.1"/>
    <property type="molecule type" value="Genomic_DNA"/>
</dbReference>
<comment type="caution">
    <text evidence="1">The sequence shown here is derived from an EMBL/GenBank/DDBJ whole genome shotgun (WGS) entry which is preliminary data.</text>
</comment>
<reference evidence="2" key="1">
    <citation type="journal article" date="2019" name="Int. J. Syst. Evol. Microbiol.">
        <title>The Global Catalogue of Microorganisms (GCM) 10K type strain sequencing project: providing services to taxonomists for standard genome sequencing and annotation.</title>
        <authorList>
            <consortium name="The Broad Institute Genomics Platform"/>
            <consortium name="The Broad Institute Genome Sequencing Center for Infectious Disease"/>
            <person name="Wu L."/>
            <person name="Ma J."/>
        </authorList>
    </citation>
    <scope>NUCLEOTIDE SEQUENCE [LARGE SCALE GENOMIC DNA]</scope>
    <source>
        <strain evidence="2">JCM 8201</strain>
    </source>
</reference>
<sequence length="66" mass="6935">MLVFMRFHSLDGPATAALSAEQAPSSGGLDGADAGAPLLVKEAGSVSDRRHSLIRPRTTGWVVFVR</sequence>
<dbReference type="Proteomes" id="UP001501842">
    <property type="component" value="Unassembled WGS sequence"/>
</dbReference>
<organism evidence="1 2">
    <name type="scientific">Actinocorallia aurantiaca</name>
    <dbReference type="NCBI Taxonomy" id="46204"/>
    <lineage>
        <taxon>Bacteria</taxon>
        <taxon>Bacillati</taxon>
        <taxon>Actinomycetota</taxon>
        <taxon>Actinomycetes</taxon>
        <taxon>Streptosporangiales</taxon>
        <taxon>Thermomonosporaceae</taxon>
        <taxon>Actinocorallia</taxon>
    </lineage>
</organism>
<accession>A0ABP6GLI2</accession>
<proteinExistence type="predicted"/>
<name>A0ABP6GLI2_9ACTN</name>